<keyword evidence="2 3" id="KW-0040">ANK repeat</keyword>
<evidence type="ECO:0000313" key="4">
    <source>
        <dbReference type="EMBL" id="KAK9679274.1"/>
    </source>
</evidence>
<evidence type="ECO:0000256" key="3">
    <source>
        <dbReference type="PROSITE-ProRule" id="PRU00023"/>
    </source>
</evidence>
<feature type="repeat" description="ANK" evidence="3">
    <location>
        <begin position="178"/>
        <end position="210"/>
    </location>
</feature>
<dbReference type="PROSITE" id="PS50297">
    <property type="entry name" value="ANK_REP_REGION"/>
    <property type="match status" value="2"/>
</dbReference>
<gene>
    <name evidence="4" type="ORF">QE152_g40153</name>
</gene>
<evidence type="ECO:0000256" key="2">
    <source>
        <dbReference type="ARBA" id="ARBA00023043"/>
    </source>
</evidence>
<dbReference type="AlphaFoldDB" id="A0AAW1HS40"/>
<dbReference type="Pfam" id="PF12796">
    <property type="entry name" value="Ank_2"/>
    <property type="match status" value="1"/>
</dbReference>
<accession>A0AAW1HS40</accession>
<dbReference type="PANTHER" id="PTHR24198:SF165">
    <property type="entry name" value="ANKYRIN REPEAT-CONTAINING PROTEIN-RELATED"/>
    <property type="match status" value="1"/>
</dbReference>
<keyword evidence="1" id="KW-0677">Repeat</keyword>
<dbReference type="SMART" id="SM00248">
    <property type="entry name" value="ANK"/>
    <property type="match status" value="4"/>
</dbReference>
<proteinExistence type="predicted"/>
<sequence length="268" mass="30671">MHRHDRSRYRRISRLRGMRGFEELSSPNSDDEFLFNESHFWITYELFKDIGRSSICILREYYLDLVTTRGRDQKEIYSTPLHVASALKKQLLAVQDLLKCPDLERNARNTFGETSVLLCLKENVAENIINILLDYDCDCTTACFKGITPVHIAALNNRENLLIKFLERGADVNATSDIGVTPLHLAILASNYEIVRRLLEYNANPNLATSLKFTPLMFALSFQDIDIRICDLLCSLDIHAGTTLANPLYCAIKSQHPFVERNIMQILT</sequence>
<dbReference type="InterPro" id="IPR002110">
    <property type="entry name" value="Ankyrin_rpt"/>
</dbReference>
<protein>
    <submittedName>
        <fullName evidence="4">Ankyrin repeats (3 copies)</fullName>
    </submittedName>
</protein>
<organism evidence="4 5">
    <name type="scientific">Popillia japonica</name>
    <name type="common">Japanese beetle</name>
    <dbReference type="NCBI Taxonomy" id="7064"/>
    <lineage>
        <taxon>Eukaryota</taxon>
        <taxon>Metazoa</taxon>
        <taxon>Ecdysozoa</taxon>
        <taxon>Arthropoda</taxon>
        <taxon>Hexapoda</taxon>
        <taxon>Insecta</taxon>
        <taxon>Pterygota</taxon>
        <taxon>Neoptera</taxon>
        <taxon>Endopterygota</taxon>
        <taxon>Coleoptera</taxon>
        <taxon>Polyphaga</taxon>
        <taxon>Scarabaeiformia</taxon>
        <taxon>Scarabaeidae</taxon>
        <taxon>Rutelinae</taxon>
        <taxon>Popillia</taxon>
    </lineage>
</organism>
<dbReference type="EMBL" id="JASPKY010001052">
    <property type="protein sequence ID" value="KAK9679274.1"/>
    <property type="molecule type" value="Genomic_DNA"/>
</dbReference>
<reference evidence="4 5" key="1">
    <citation type="journal article" date="2024" name="BMC Genomics">
        <title>De novo assembly and annotation of Popillia japonica's genome with initial clues to its potential as an invasive pest.</title>
        <authorList>
            <person name="Cucini C."/>
            <person name="Boschi S."/>
            <person name="Funari R."/>
            <person name="Cardaioli E."/>
            <person name="Iannotti N."/>
            <person name="Marturano G."/>
            <person name="Paoli F."/>
            <person name="Bruttini M."/>
            <person name="Carapelli A."/>
            <person name="Frati F."/>
            <person name="Nardi F."/>
        </authorList>
    </citation>
    <scope>NUCLEOTIDE SEQUENCE [LARGE SCALE GENOMIC DNA]</scope>
    <source>
        <strain evidence="4">DMR45628</strain>
    </source>
</reference>
<evidence type="ECO:0000313" key="5">
    <source>
        <dbReference type="Proteomes" id="UP001458880"/>
    </source>
</evidence>
<dbReference type="Gene3D" id="1.25.40.20">
    <property type="entry name" value="Ankyrin repeat-containing domain"/>
    <property type="match status" value="1"/>
</dbReference>
<evidence type="ECO:0000256" key="1">
    <source>
        <dbReference type="ARBA" id="ARBA00022737"/>
    </source>
</evidence>
<dbReference type="Proteomes" id="UP001458880">
    <property type="component" value="Unassembled WGS sequence"/>
</dbReference>
<dbReference type="SUPFAM" id="SSF48403">
    <property type="entry name" value="Ankyrin repeat"/>
    <property type="match status" value="1"/>
</dbReference>
<name>A0AAW1HS40_POPJA</name>
<comment type="caution">
    <text evidence="4">The sequence shown here is derived from an EMBL/GenBank/DDBJ whole genome shotgun (WGS) entry which is preliminary data.</text>
</comment>
<dbReference type="PANTHER" id="PTHR24198">
    <property type="entry name" value="ANKYRIN REPEAT AND PROTEIN KINASE DOMAIN-CONTAINING PROTEIN"/>
    <property type="match status" value="1"/>
</dbReference>
<feature type="repeat" description="ANK" evidence="3">
    <location>
        <begin position="145"/>
        <end position="177"/>
    </location>
</feature>
<dbReference type="InterPro" id="IPR036770">
    <property type="entry name" value="Ankyrin_rpt-contain_sf"/>
</dbReference>
<keyword evidence="5" id="KW-1185">Reference proteome</keyword>
<dbReference type="PROSITE" id="PS50088">
    <property type="entry name" value="ANK_REPEAT"/>
    <property type="match status" value="2"/>
</dbReference>